<sequence length="327" mass="37229">MFTRYYQPQKDICVDETLVGTRGRTAMLQYIPSKHSKFGVKFWVLAESATGYIVRMSCYLGKKFQPVTSGVCQETSVELDLLRESELLGRGYHVFCDNFFTSVELAKALLRMGTFLTGTIRSNRRIPSTIKEANVLPGNTIFMRQGRILLAAHKGMERKRPVRLLSTAIPSDLSRGVPAMVSAYNKNMGGVDGADMQFSFYSNMRKSLKVWKKMAFHILQRMLLNSYVLYKSNTSEKAMSRLQFIQEVIEGLALRHLNELDCPTIPVQPRQTPEKTKLVKLAGHLQKDCSVCSDRALGIRRRSRMVCQKCRKGVHISCKRQHKCSEE</sequence>
<dbReference type="Proteomes" id="UP000005408">
    <property type="component" value="Unassembled WGS sequence"/>
</dbReference>
<reference evidence="2" key="1">
    <citation type="submission" date="2022-08" db="UniProtKB">
        <authorList>
            <consortium name="EnsemblMetazoa"/>
        </authorList>
    </citation>
    <scope>IDENTIFICATION</scope>
    <source>
        <strain evidence="2">05x7-T-G4-1.051#20</strain>
    </source>
</reference>
<evidence type="ECO:0000259" key="1">
    <source>
        <dbReference type="Pfam" id="PF13843"/>
    </source>
</evidence>
<protein>
    <recommendedName>
        <fullName evidence="1">PiggyBac transposable element-derived protein domain-containing protein</fullName>
    </recommendedName>
</protein>
<dbReference type="EnsemblMetazoa" id="G33152.1">
    <property type="protein sequence ID" value="G33152.1:cds"/>
    <property type="gene ID" value="G33152"/>
</dbReference>
<proteinExistence type="predicted"/>
<evidence type="ECO:0000313" key="3">
    <source>
        <dbReference type="Proteomes" id="UP000005408"/>
    </source>
</evidence>
<organism evidence="2 3">
    <name type="scientific">Magallana gigas</name>
    <name type="common">Pacific oyster</name>
    <name type="synonym">Crassostrea gigas</name>
    <dbReference type="NCBI Taxonomy" id="29159"/>
    <lineage>
        <taxon>Eukaryota</taxon>
        <taxon>Metazoa</taxon>
        <taxon>Spiralia</taxon>
        <taxon>Lophotrochozoa</taxon>
        <taxon>Mollusca</taxon>
        <taxon>Bivalvia</taxon>
        <taxon>Autobranchia</taxon>
        <taxon>Pteriomorphia</taxon>
        <taxon>Ostreida</taxon>
        <taxon>Ostreoidea</taxon>
        <taxon>Ostreidae</taxon>
        <taxon>Magallana</taxon>
    </lineage>
</organism>
<accession>A0A8W8MJ23</accession>
<dbReference type="PANTHER" id="PTHR46599">
    <property type="entry name" value="PIGGYBAC TRANSPOSABLE ELEMENT-DERIVED PROTEIN 4"/>
    <property type="match status" value="1"/>
</dbReference>
<dbReference type="InterPro" id="IPR029526">
    <property type="entry name" value="PGBD"/>
</dbReference>
<feature type="domain" description="PiggyBac transposable element-derived protein" evidence="1">
    <location>
        <begin position="2"/>
        <end position="227"/>
    </location>
</feature>
<evidence type="ECO:0000313" key="2">
    <source>
        <dbReference type="EnsemblMetazoa" id="G33152.1:cds"/>
    </source>
</evidence>
<keyword evidence="3" id="KW-1185">Reference proteome</keyword>
<dbReference type="AlphaFoldDB" id="A0A8W8MJ23"/>
<name>A0A8W8MJ23_MAGGI</name>
<dbReference type="Pfam" id="PF13843">
    <property type="entry name" value="DDE_Tnp_1_7"/>
    <property type="match status" value="1"/>
</dbReference>
<dbReference type="PANTHER" id="PTHR46599:SF3">
    <property type="entry name" value="PIGGYBAC TRANSPOSABLE ELEMENT-DERIVED PROTEIN 4"/>
    <property type="match status" value="1"/>
</dbReference>